<comment type="caution">
    <text evidence="3">The sequence shown here is derived from an EMBL/GenBank/DDBJ whole genome shotgun (WGS) entry which is preliminary data.</text>
</comment>
<dbReference type="EMBL" id="JBHFNS010000079">
    <property type="protein sequence ID" value="MFB2937871.1"/>
    <property type="molecule type" value="Genomic_DNA"/>
</dbReference>
<dbReference type="Pfam" id="PF00990">
    <property type="entry name" value="GGDEF"/>
    <property type="match status" value="1"/>
</dbReference>
<organism evidence="3 4">
    <name type="scientific">Floridaenema fluviatile BLCC-F154</name>
    <dbReference type="NCBI Taxonomy" id="3153640"/>
    <lineage>
        <taxon>Bacteria</taxon>
        <taxon>Bacillati</taxon>
        <taxon>Cyanobacteriota</taxon>
        <taxon>Cyanophyceae</taxon>
        <taxon>Oscillatoriophycideae</taxon>
        <taxon>Aerosakkonematales</taxon>
        <taxon>Aerosakkonemataceae</taxon>
        <taxon>Floridanema</taxon>
        <taxon>Floridanema fluviatile</taxon>
    </lineage>
</organism>
<dbReference type="SMART" id="SM00267">
    <property type="entry name" value="GGDEF"/>
    <property type="match status" value="1"/>
</dbReference>
<evidence type="ECO:0000256" key="1">
    <source>
        <dbReference type="SAM" id="Phobius"/>
    </source>
</evidence>
<gene>
    <name evidence="3" type="ORF">ACE1B6_21695</name>
</gene>
<dbReference type="SUPFAM" id="SSF55073">
    <property type="entry name" value="Nucleotide cyclase"/>
    <property type="match status" value="1"/>
</dbReference>
<dbReference type="InterPro" id="IPR050469">
    <property type="entry name" value="Diguanylate_Cyclase"/>
</dbReference>
<reference evidence="3 4" key="1">
    <citation type="submission" date="2024-09" db="EMBL/GenBank/DDBJ databases">
        <title>Floridaenema gen nov. (Aerosakkonemataceae, Aerosakkonematales ord. nov., Cyanobacteria) from benthic tropical and subtropical fresh waters, with the description of four new species.</title>
        <authorList>
            <person name="Moretto J.A."/>
            <person name="Berthold D.E."/>
            <person name="Lefler F.W."/>
            <person name="Huang I.-S."/>
            <person name="Laughinghouse H. IV."/>
        </authorList>
    </citation>
    <scope>NUCLEOTIDE SEQUENCE [LARGE SCALE GENOMIC DNA]</scope>
    <source>
        <strain evidence="3 4">BLCC-F154</strain>
    </source>
</reference>
<dbReference type="InterPro" id="IPR007890">
    <property type="entry name" value="CHASE2"/>
</dbReference>
<dbReference type="Proteomes" id="UP001576776">
    <property type="component" value="Unassembled WGS sequence"/>
</dbReference>
<proteinExistence type="predicted"/>
<dbReference type="InterPro" id="IPR000160">
    <property type="entry name" value="GGDEF_dom"/>
</dbReference>
<accession>A0ABV4YGC8</accession>
<feature type="transmembrane region" description="Helical" evidence="1">
    <location>
        <begin position="384"/>
        <end position="405"/>
    </location>
</feature>
<protein>
    <submittedName>
        <fullName evidence="3">CHASE2 domain-containing protein</fullName>
    </submittedName>
</protein>
<feature type="domain" description="GGDEF" evidence="2">
    <location>
        <begin position="444"/>
        <end position="580"/>
    </location>
</feature>
<name>A0ABV4YGC8_9CYAN</name>
<dbReference type="RefSeq" id="WP_413259357.1">
    <property type="nucleotide sequence ID" value="NZ_JBHFNS010000079.1"/>
</dbReference>
<keyword evidence="1" id="KW-1133">Transmembrane helix</keyword>
<keyword evidence="4" id="KW-1185">Reference proteome</keyword>
<keyword evidence="1" id="KW-0472">Membrane</keyword>
<keyword evidence="1" id="KW-0812">Transmembrane</keyword>
<dbReference type="Pfam" id="PF05226">
    <property type="entry name" value="CHASE2"/>
    <property type="match status" value="1"/>
</dbReference>
<sequence>MWLKLKKQLRQWSGLLITAPSVTGLVIAANYLGIFQLLEWATFDQFLRLRPAAPVDRRIVIITIDESDIAKAKQWPISDAVLAQLIKTINSQKPKAIGLDIYRDLPVPPGNSELVKVFESTPNLIGVEKRVGNTVAPPPALSKLGQVGIADLVLDTDGKVRRGLLSVKIADGEISLSLGAKLALMYLEKKGIYLQEIDEKEKHLQLGKAVVIPFTGSQGPYTRANAGGYQIILNYRGTINNFDTLSMTEVLTNQIPPDKFRDRIVLIGHIGTSFNDLFFTPYSSSLFSSPQRMPGVVIHANITSQIISAAQGEYPFFQVLSPQMEVLWVLFWSLFGGGTSWSLRQINYQRNQLILPDLLLSFIGIFNGGIILLFGSYLAFLNGWLLPVVLPLTALIFSAIASMIYRHLELQHLVNFDGLTQVANRRYFDEFLQHQWAVMGRKISFISLIICDVDYFKFYNDTYGHQAGDECLRQVASAIATEIGSTDLVARYGGEEFAVIMPNANPEVALKVAKRITANVKSLQMVHKNSLVSDRITLSCGVASIVPNSTVSVSELINHADKALYEAKQQGRDRIIVAIIQENKKY</sequence>
<evidence type="ECO:0000259" key="2">
    <source>
        <dbReference type="PROSITE" id="PS50887"/>
    </source>
</evidence>
<feature type="transmembrane region" description="Helical" evidence="1">
    <location>
        <begin position="12"/>
        <end position="38"/>
    </location>
</feature>
<feature type="transmembrane region" description="Helical" evidence="1">
    <location>
        <begin position="358"/>
        <end position="378"/>
    </location>
</feature>
<dbReference type="CDD" id="cd01949">
    <property type="entry name" value="GGDEF"/>
    <property type="match status" value="1"/>
</dbReference>
<dbReference type="PANTHER" id="PTHR45138">
    <property type="entry name" value="REGULATORY COMPONENTS OF SENSORY TRANSDUCTION SYSTEM"/>
    <property type="match status" value="1"/>
</dbReference>
<dbReference type="SMART" id="SM01080">
    <property type="entry name" value="CHASE2"/>
    <property type="match status" value="1"/>
</dbReference>
<dbReference type="InterPro" id="IPR029787">
    <property type="entry name" value="Nucleotide_cyclase"/>
</dbReference>
<dbReference type="PANTHER" id="PTHR45138:SF9">
    <property type="entry name" value="DIGUANYLATE CYCLASE DGCM-RELATED"/>
    <property type="match status" value="1"/>
</dbReference>
<feature type="transmembrane region" description="Helical" evidence="1">
    <location>
        <begin position="326"/>
        <end position="346"/>
    </location>
</feature>
<dbReference type="Gene3D" id="3.30.70.270">
    <property type="match status" value="1"/>
</dbReference>
<dbReference type="PROSITE" id="PS50887">
    <property type="entry name" value="GGDEF"/>
    <property type="match status" value="1"/>
</dbReference>
<evidence type="ECO:0000313" key="4">
    <source>
        <dbReference type="Proteomes" id="UP001576776"/>
    </source>
</evidence>
<evidence type="ECO:0000313" key="3">
    <source>
        <dbReference type="EMBL" id="MFB2937871.1"/>
    </source>
</evidence>
<dbReference type="NCBIfam" id="TIGR00254">
    <property type="entry name" value="GGDEF"/>
    <property type="match status" value="1"/>
</dbReference>
<dbReference type="InterPro" id="IPR043128">
    <property type="entry name" value="Rev_trsase/Diguanyl_cyclase"/>
</dbReference>